<protein>
    <recommendedName>
        <fullName evidence="1">DUF4426 domain-containing protein</fullName>
    </recommendedName>
</protein>
<evidence type="ECO:0000313" key="3">
    <source>
        <dbReference type="Proteomes" id="UP000198773"/>
    </source>
</evidence>
<organism evidence="2 3">
    <name type="scientific">Alkalimonas amylolytica</name>
    <dbReference type="NCBI Taxonomy" id="152573"/>
    <lineage>
        <taxon>Bacteria</taxon>
        <taxon>Pseudomonadati</taxon>
        <taxon>Pseudomonadota</taxon>
        <taxon>Gammaproteobacteria</taxon>
        <taxon>Alkalimonas</taxon>
    </lineage>
</organism>
<dbReference type="RefSeq" id="WP_091343416.1">
    <property type="nucleotide sequence ID" value="NZ_FNRM01000006.1"/>
</dbReference>
<dbReference type="AlphaFoldDB" id="A0A1H4E045"/>
<proteinExistence type="predicted"/>
<gene>
    <name evidence="2" type="ORF">SAMN04488051_106135</name>
</gene>
<dbReference type="Gene3D" id="2.60.40.3340">
    <property type="entry name" value="Domain of unknown function DUF4426"/>
    <property type="match status" value="1"/>
</dbReference>
<keyword evidence="3" id="KW-1185">Reference proteome</keyword>
<dbReference type="InterPro" id="IPR025218">
    <property type="entry name" value="DUF4426"/>
</dbReference>
<evidence type="ECO:0000313" key="2">
    <source>
        <dbReference type="EMBL" id="SEA78394.1"/>
    </source>
</evidence>
<feature type="domain" description="DUF4426" evidence="1">
    <location>
        <begin position="75"/>
        <end position="190"/>
    </location>
</feature>
<dbReference type="EMBL" id="FNRM01000006">
    <property type="protein sequence ID" value="SEA78394.1"/>
    <property type="molecule type" value="Genomic_DNA"/>
</dbReference>
<evidence type="ECO:0000259" key="1">
    <source>
        <dbReference type="Pfam" id="PF14467"/>
    </source>
</evidence>
<dbReference type="Proteomes" id="UP000198773">
    <property type="component" value="Unassembled WGS sequence"/>
</dbReference>
<dbReference type="Pfam" id="PF14467">
    <property type="entry name" value="DUF4426"/>
    <property type="match status" value="1"/>
</dbReference>
<accession>A0A1H4E045</accession>
<sequence length="193" mass="21502">MKINNTMRTLWISVLQKHTFYRNRVSPARLGMSLFVLIAVLVGCGQPEPRLDVTEESAAVGQPVEEQRPLGHVVEFDGYTLRANVIGTGELDESMARRYGIEQAADLAMLNLVILDTRSEQQPATVWGEVTVQHQSLIGHVSTVEMRPVEADGYVSFVGTLDTSSERIFQFEVQVIPAGSDKPLQMNFEVRLD</sequence>
<name>A0A1H4E045_ALKAM</name>
<reference evidence="2 3" key="1">
    <citation type="submission" date="2016-10" db="EMBL/GenBank/DDBJ databases">
        <authorList>
            <person name="de Groot N.N."/>
        </authorList>
    </citation>
    <scope>NUCLEOTIDE SEQUENCE [LARGE SCALE GENOMIC DNA]</scope>
    <source>
        <strain evidence="2 3">CGMCC 1.3430</strain>
    </source>
</reference>
<dbReference type="OrthoDB" id="5766022at2"/>